<organism evidence="4 5">
    <name type="scientific">Stackebrandtia nassauensis (strain DSM 44728 / CIP 108903 / NRRL B-16338 / NBRC 102104 / LLR-40K-21)</name>
    <dbReference type="NCBI Taxonomy" id="446470"/>
    <lineage>
        <taxon>Bacteria</taxon>
        <taxon>Bacillati</taxon>
        <taxon>Actinomycetota</taxon>
        <taxon>Actinomycetes</taxon>
        <taxon>Glycomycetales</taxon>
        <taxon>Glycomycetaceae</taxon>
        <taxon>Stackebrandtia</taxon>
    </lineage>
</organism>
<reference evidence="4 5" key="1">
    <citation type="journal article" date="2009" name="Stand. Genomic Sci.">
        <title>Complete genome sequence of Stackebrandtia nassauensis type strain (LLR-40K-21).</title>
        <authorList>
            <person name="Munk C."/>
            <person name="Lapidus A."/>
            <person name="Copeland A."/>
            <person name="Jando M."/>
            <person name="Mayilraj S."/>
            <person name="Glavina Del Rio T."/>
            <person name="Nolan M."/>
            <person name="Chen F."/>
            <person name="Lucas S."/>
            <person name="Tice H."/>
            <person name="Cheng J.F."/>
            <person name="Han C."/>
            <person name="Detter J.C."/>
            <person name="Bruce D."/>
            <person name="Goodwin L."/>
            <person name="Chain P."/>
            <person name="Pitluck S."/>
            <person name="Goker M."/>
            <person name="Ovchinikova G."/>
            <person name="Pati A."/>
            <person name="Ivanova N."/>
            <person name="Mavromatis K."/>
            <person name="Chen A."/>
            <person name="Palaniappan K."/>
            <person name="Land M."/>
            <person name="Hauser L."/>
            <person name="Chang Y.J."/>
            <person name="Jeffries C.D."/>
            <person name="Bristow J."/>
            <person name="Eisen J.A."/>
            <person name="Markowitz V."/>
            <person name="Hugenholtz P."/>
            <person name="Kyrpides N.C."/>
            <person name="Klenk H.P."/>
        </authorList>
    </citation>
    <scope>NUCLEOTIDE SEQUENCE [LARGE SCALE GENOMIC DNA]</scope>
    <source>
        <strain evidence="5">DSM 44728 / CIP 108903 / NRRL B-16338 / NBRC 102104 / LLR-40K-21</strain>
    </source>
</reference>
<dbReference type="InterPro" id="IPR028994">
    <property type="entry name" value="Integrin_alpha_N"/>
</dbReference>
<evidence type="ECO:0008006" key="6">
    <source>
        <dbReference type="Google" id="ProtNLM"/>
    </source>
</evidence>
<dbReference type="OrthoDB" id="4330330at2"/>
<dbReference type="InterPro" id="IPR013517">
    <property type="entry name" value="FG-GAP"/>
</dbReference>
<dbReference type="AlphaFoldDB" id="D3Q910"/>
<dbReference type="eggNOG" id="COG5555">
    <property type="taxonomic scope" value="Bacteria"/>
</dbReference>
<evidence type="ECO:0000313" key="4">
    <source>
        <dbReference type="EMBL" id="ADD40619.1"/>
    </source>
</evidence>
<dbReference type="HOGENOM" id="CLU_044344_0_0_11"/>
<dbReference type="Pfam" id="PF01839">
    <property type="entry name" value="FG-GAP"/>
    <property type="match status" value="1"/>
</dbReference>
<dbReference type="SUPFAM" id="SSF69318">
    <property type="entry name" value="Integrin alpha N-terminal domain"/>
    <property type="match status" value="1"/>
</dbReference>
<dbReference type="EMBL" id="CP001778">
    <property type="protein sequence ID" value="ADD40619.1"/>
    <property type="molecule type" value="Genomic_DNA"/>
</dbReference>
<evidence type="ECO:0000256" key="1">
    <source>
        <dbReference type="ARBA" id="ARBA00022729"/>
    </source>
</evidence>
<keyword evidence="5" id="KW-1185">Reference proteome</keyword>
<dbReference type="Proteomes" id="UP000000844">
    <property type="component" value="Chromosome"/>
</dbReference>
<dbReference type="STRING" id="446470.Snas_0908"/>
<evidence type="ECO:0000256" key="3">
    <source>
        <dbReference type="SAM" id="SignalP"/>
    </source>
</evidence>
<keyword evidence="1 3" id="KW-0732">Signal</keyword>
<dbReference type="KEGG" id="sna:Snas_0908"/>
<evidence type="ECO:0000313" key="5">
    <source>
        <dbReference type="Proteomes" id="UP000000844"/>
    </source>
</evidence>
<proteinExistence type="predicted"/>
<feature type="region of interest" description="Disordered" evidence="2">
    <location>
        <begin position="81"/>
        <end position="104"/>
    </location>
</feature>
<evidence type="ECO:0000256" key="2">
    <source>
        <dbReference type="SAM" id="MobiDB-lite"/>
    </source>
</evidence>
<accession>D3Q910</accession>
<sequence length="482" mass="49727">MRRETIRLWSGVAAAAVVAASALAITAYAQAGDFNRELTFDLDCDDKRDAVEGVPYATVEGHEAAGAVKVKYSKTGEKATISQATPGVPGSPEPEDDFGTAVTSYDENGDGCDDLVVSSHQEDVIGKDGKNHQNAGMIWVIPGSPSGLDTQAARGIHYETPGIPGSLGVNQYFGERLLASNSTDGPYLLIVAPGLDDANGAVYFLRAAKAYKITQDSPGVSGAAEPEDNFGATLAVNDRYFAIGSPGEEIDGADGAGMAHVFSLQAVNGTMKQLGAVHQNTSGISGVAEKNDGFGGGLSVVPYQPSSGAKAIPLLSVGAPGEDIGGVQAGQDAGMAHLITFPSTGTYKQVVAAHENTPGVPGEAEGGDNFGYSSVLVPTEPSGVATPLTAHWVVAGGIYDGDGENHYTALYVLRVSESPGGGNAKVIDGDDYGLWFDEANAGCSLQADTKFLYCGYPPAAGVPWGNILHGESEPTEFYRVDD</sequence>
<dbReference type="Gene3D" id="2.130.10.130">
    <property type="entry name" value="Integrin alpha, N-terminal"/>
    <property type="match status" value="1"/>
</dbReference>
<gene>
    <name evidence="4" type="ordered locus">Snas_0908</name>
</gene>
<name>D3Q910_STANL</name>
<feature type="signal peptide" evidence="3">
    <location>
        <begin position="1"/>
        <end position="31"/>
    </location>
</feature>
<dbReference type="RefSeq" id="WP_013016190.1">
    <property type="nucleotide sequence ID" value="NC_013947.1"/>
</dbReference>
<protein>
    <recommendedName>
        <fullName evidence="6">Integrin alpha beta-propellor repeat protein</fullName>
    </recommendedName>
</protein>
<feature type="chain" id="PRO_5039526923" description="Integrin alpha beta-propellor repeat protein" evidence="3">
    <location>
        <begin position="32"/>
        <end position="482"/>
    </location>
</feature>